<feature type="compositionally biased region" description="Low complexity" evidence="1">
    <location>
        <begin position="131"/>
        <end position="155"/>
    </location>
</feature>
<evidence type="ECO:0000313" key="2">
    <source>
        <dbReference type="EMBL" id="KAB2341897.1"/>
    </source>
</evidence>
<organism evidence="2 3">
    <name type="scientific">Actinomadura rudentiformis</name>
    <dbReference type="NCBI Taxonomy" id="359158"/>
    <lineage>
        <taxon>Bacteria</taxon>
        <taxon>Bacillati</taxon>
        <taxon>Actinomycetota</taxon>
        <taxon>Actinomycetes</taxon>
        <taxon>Streptosporangiales</taxon>
        <taxon>Thermomonosporaceae</taxon>
        <taxon>Actinomadura</taxon>
    </lineage>
</organism>
<accession>A0A6H9YL70</accession>
<sequence length="303" mass="30068">MSTDRWELDRDAAERLLRGEPGDPGTPAEPLGQLLAAASTPAQERELAGEDAAVAAFTAAAATAAATATATSAAAGTGTAPLTAKRAHRIPLSRILTAKIAALSLAVTAAGGVALAAGTGTLPMGPLDNDPVTTVSPSPHPVSKTPSTGPSGTRTSPPPANGGVQPSALAALCRKYASVSAAQRAAALRSAAYLPLVSAAGGAPKVTGYCSKLLKPNGNTSKGKKPKNAKPSNQPSQGKSGENNGNQNKGNGQDKDDDGNPGKGDDKGNGNGNRGGKGRADPNRANTDQPSQNQPGVSDPVRS</sequence>
<dbReference type="AlphaFoldDB" id="A0A6H9YL70"/>
<dbReference type="RefSeq" id="WP_151568095.1">
    <property type="nucleotide sequence ID" value="NZ_WBMT01000024.1"/>
</dbReference>
<gene>
    <name evidence="2" type="ORF">F8566_40700</name>
</gene>
<comment type="caution">
    <text evidence="2">The sequence shown here is derived from an EMBL/GenBank/DDBJ whole genome shotgun (WGS) entry which is preliminary data.</text>
</comment>
<dbReference type="Proteomes" id="UP000468735">
    <property type="component" value="Unassembled WGS sequence"/>
</dbReference>
<proteinExistence type="predicted"/>
<feature type="compositionally biased region" description="Low complexity" evidence="1">
    <location>
        <begin position="237"/>
        <end position="251"/>
    </location>
</feature>
<feature type="region of interest" description="Disordered" evidence="1">
    <location>
        <begin position="126"/>
        <end position="163"/>
    </location>
</feature>
<feature type="compositionally biased region" description="Basic and acidic residues" evidence="1">
    <location>
        <begin position="252"/>
        <end position="268"/>
    </location>
</feature>
<evidence type="ECO:0000313" key="3">
    <source>
        <dbReference type="Proteomes" id="UP000468735"/>
    </source>
</evidence>
<reference evidence="2 3" key="1">
    <citation type="submission" date="2019-09" db="EMBL/GenBank/DDBJ databases">
        <title>Actinomadura physcomitrii sp. nov., a novel actinomycete isolated from moss [Physcomitrium sphaericum (Ludw) Fuernr].</title>
        <authorList>
            <person name="Zhuang X."/>
            <person name="Liu C."/>
        </authorList>
    </citation>
    <scope>NUCLEOTIDE SEQUENCE [LARGE SCALE GENOMIC DNA]</scope>
    <source>
        <strain evidence="2 3">HMC1</strain>
    </source>
</reference>
<dbReference type="EMBL" id="WBMT01000024">
    <property type="protein sequence ID" value="KAB2341897.1"/>
    <property type="molecule type" value="Genomic_DNA"/>
</dbReference>
<protein>
    <submittedName>
        <fullName evidence="2">Uncharacterized protein</fullName>
    </submittedName>
</protein>
<keyword evidence="3" id="KW-1185">Reference proteome</keyword>
<evidence type="ECO:0000256" key="1">
    <source>
        <dbReference type="SAM" id="MobiDB-lite"/>
    </source>
</evidence>
<feature type="region of interest" description="Disordered" evidence="1">
    <location>
        <begin position="214"/>
        <end position="303"/>
    </location>
</feature>
<dbReference type="OrthoDB" id="3405601at2"/>
<name>A0A6H9YL70_9ACTN</name>
<feature type="compositionally biased region" description="Polar residues" evidence="1">
    <location>
        <begin position="284"/>
        <end position="296"/>
    </location>
</feature>